<dbReference type="EMBL" id="CATOUU010000699">
    <property type="protein sequence ID" value="CAI9942395.1"/>
    <property type="molecule type" value="Genomic_DNA"/>
</dbReference>
<reference evidence="2 3" key="2">
    <citation type="submission" date="2024-07" db="EMBL/GenBank/DDBJ databases">
        <authorList>
            <person name="Akdeniz Z."/>
        </authorList>
    </citation>
    <scope>NUCLEOTIDE SEQUENCE [LARGE SCALE GENOMIC DNA]</scope>
</reference>
<sequence>MSYITSTETKSRRKLCFLTCVYQKFIGCLCKSVSLNITTTDNLTHLCQVKRLLCQIHFELRSFYHEIYCYLKIHFVYCKFDIIRHSLKRGRLSLKMHASNVFDIYFNMLASSKIYKMIQYLKSFNNQTYQISFVYQLVKIIQNSYLFASTIPHAQPSTAVSSDIRKTVLKKSIYVLYIQFEIYNVVHQDNDIIHRLFLDWHTNLQISRIIG</sequence>
<name>A0AA86PW27_9EUKA</name>
<dbReference type="EMBL" id="CAXDID020000073">
    <property type="protein sequence ID" value="CAL6015505.1"/>
    <property type="molecule type" value="Genomic_DNA"/>
</dbReference>
<gene>
    <name evidence="2" type="ORF">HINF_LOCUS24893</name>
    <name evidence="1" type="ORF">HINF_LOCUS30040</name>
</gene>
<accession>A0AA86PW27</accession>
<evidence type="ECO:0000313" key="1">
    <source>
        <dbReference type="EMBL" id="CAI9942395.1"/>
    </source>
</evidence>
<reference evidence="1" key="1">
    <citation type="submission" date="2023-06" db="EMBL/GenBank/DDBJ databases">
        <authorList>
            <person name="Kurt Z."/>
        </authorList>
    </citation>
    <scope>NUCLEOTIDE SEQUENCE</scope>
</reference>
<protein>
    <submittedName>
        <fullName evidence="2">Hypothetical_protein</fullName>
    </submittedName>
</protein>
<organism evidence="1">
    <name type="scientific">Hexamita inflata</name>
    <dbReference type="NCBI Taxonomy" id="28002"/>
    <lineage>
        <taxon>Eukaryota</taxon>
        <taxon>Metamonada</taxon>
        <taxon>Diplomonadida</taxon>
        <taxon>Hexamitidae</taxon>
        <taxon>Hexamitinae</taxon>
        <taxon>Hexamita</taxon>
    </lineage>
</organism>
<keyword evidence="3" id="KW-1185">Reference proteome</keyword>
<evidence type="ECO:0000313" key="3">
    <source>
        <dbReference type="Proteomes" id="UP001642409"/>
    </source>
</evidence>
<proteinExistence type="predicted"/>
<dbReference type="AlphaFoldDB" id="A0AA86PW27"/>
<comment type="caution">
    <text evidence="1">The sequence shown here is derived from an EMBL/GenBank/DDBJ whole genome shotgun (WGS) entry which is preliminary data.</text>
</comment>
<evidence type="ECO:0000313" key="2">
    <source>
        <dbReference type="EMBL" id="CAL6015505.1"/>
    </source>
</evidence>
<dbReference type="Proteomes" id="UP001642409">
    <property type="component" value="Unassembled WGS sequence"/>
</dbReference>